<name>A0A2S6MWK6_9HYPH</name>
<dbReference type="NCBIfam" id="TIGR02937">
    <property type="entry name" value="sigma70-ECF"/>
    <property type="match status" value="1"/>
</dbReference>
<dbReference type="InterPro" id="IPR036388">
    <property type="entry name" value="WH-like_DNA-bd_sf"/>
</dbReference>
<gene>
    <name evidence="7" type="ORF">CCR94_21570</name>
</gene>
<accession>A0A2S6MWK6</accession>
<dbReference type="GO" id="GO:0003677">
    <property type="term" value="F:DNA binding"/>
    <property type="evidence" value="ECO:0007669"/>
    <property type="project" value="InterPro"/>
</dbReference>
<dbReference type="Pfam" id="PF04542">
    <property type="entry name" value="Sigma70_r2"/>
    <property type="match status" value="1"/>
</dbReference>
<proteinExistence type="inferred from homology"/>
<dbReference type="Gene3D" id="1.10.1740.10">
    <property type="match status" value="1"/>
</dbReference>
<dbReference type="PANTHER" id="PTHR43133">
    <property type="entry name" value="RNA POLYMERASE ECF-TYPE SIGMA FACTO"/>
    <property type="match status" value="1"/>
</dbReference>
<dbReference type="InterPro" id="IPR013249">
    <property type="entry name" value="RNA_pol_sigma70_r4_t2"/>
</dbReference>
<feature type="domain" description="RNA polymerase sigma-70 region 2" evidence="5">
    <location>
        <begin position="17"/>
        <end position="78"/>
    </location>
</feature>
<dbReference type="InterPro" id="IPR013324">
    <property type="entry name" value="RNA_pol_sigma_r3/r4-like"/>
</dbReference>
<evidence type="ECO:0000256" key="1">
    <source>
        <dbReference type="ARBA" id="ARBA00010641"/>
    </source>
</evidence>
<dbReference type="Gene3D" id="1.10.10.10">
    <property type="entry name" value="Winged helix-like DNA-binding domain superfamily/Winged helix DNA-binding domain"/>
    <property type="match status" value="1"/>
</dbReference>
<evidence type="ECO:0000256" key="2">
    <source>
        <dbReference type="ARBA" id="ARBA00023015"/>
    </source>
</evidence>
<dbReference type="OrthoDB" id="9794372at2"/>
<dbReference type="InterPro" id="IPR007627">
    <property type="entry name" value="RNA_pol_sigma70_r2"/>
</dbReference>
<dbReference type="InterPro" id="IPR013325">
    <property type="entry name" value="RNA_pol_sigma_r2"/>
</dbReference>
<dbReference type="InterPro" id="IPR039425">
    <property type="entry name" value="RNA_pol_sigma-70-like"/>
</dbReference>
<evidence type="ECO:0000313" key="8">
    <source>
        <dbReference type="Proteomes" id="UP000239089"/>
    </source>
</evidence>
<evidence type="ECO:0000313" key="7">
    <source>
        <dbReference type="EMBL" id="PPQ26745.1"/>
    </source>
</evidence>
<sequence length="170" mass="19317">MTDANLVKLRRLFLDRYDNLKAKLTQRLGSADLAGDALQDTWIKLARTETVGIVQSPSSYLFRVILNVARDNRRAEKRHLTAMEIESLLDLADDTPHPAQVAEARSELHAFEAVLAELPPLRRAILLAARVDNLPRQEIADRLGISLRLVSKELRLAHEYCVARRKEMKD</sequence>
<evidence type="ECO:0000256" key="4">
    <source>
        <dbReference type="ARBA" id="ARBA00023163"/>
    </source>
</evidence>
<dbReference type="PANTHER" id="PTHR43133:SF63">
    <property type="entry name" value="RNA POLYMERASE SIGMA FACTOR FECI-RELATED"/>
    <property type="match status" value="1"/>
</dbReference>
<dbReference type="AlphaFoldDB" id="A0A2S6MWK6"/>
<dbReference type="InterPro" id="IPR014284">
    <property type="entry name" value="RNA_pol_sigma-70_dom"/>
</dbReference>
<dbReference type="SUPFAM" id="SSF88659">
    <property type="entry name" value="Sigma3 and sigma4 domains of RNA polymerase sigma factors"/>
    <property type="match status" value="1"/>
</dbReference>
<dbReference type="Proteomes" id="UP000239089">
    <property type="component" value="Unassembled WGS sequence"/>
</dbReference>
<keyword evidence="3" id="KW-0731">Sigma factor</keyword>
<dbReference type="RefSeq" id="WP_104510237.1">
    <property type="nucleotide sequence ID" value="NZ_JACIGC010000020.1"/>
</dbReference>
<keyword evidence="2" id="KW-0805">Transcription regulation</keyword>
<dbReference type="GO" id="GO:0006352">
    <property type="term" value="P:DNA-templated transcription initiation"/>
    <property type="evidence" value="ECO:0007669"/>
    <property type="project" value="InterPro"/>
</dbReference>
<evidence type="ECO:0000256" key="3">
    <source>
        <dbReference type="ARBA" id="ARBA00023082"/>
    </source>
</evidence>
<evidence type="ECO:0000259" key="5">
    <source>
        <dbReference type="Pfam" id="PF04542"/>
    </source>
</evidence>
<keyword evidence="4" id="KW-0804">Transcription</keyword>
<protein>
    <submittedName>
        <fullName evidence="7">RNA polymerase subunit sigma-70</fullName>
    </submittedName>
</protein>
<organism evidence="7 8">
    <name type="scientific">Rhodoblastus sphagnicola</name>
    <dbReference type="NCBI Taxonomy" id="333368"/>
    <lineage>
        <taxon>Bacteria</taxon>
        <taxon>Pseudomonadati</taxon>
        <taxon>Pseudomonadota</taxon>
        <taxon>Alphaproteobacteria</taxon>
        <taxon>Hyphomicrobiales</taxon>
        <taxon>Rhodoblastaceae</taxon>
        <taxon>Rhodoblastus</taxon>
    </lineage>
</organism>
<dbReference type="EMBL" id="NHSJ01000131">
    <property type="protein sequence ID" value="PPQ26745.1"/>
    <property type="molecule type" value="Genomic_DNA"/>
</dbReference>
<keyword evidence="8" id="KW-1185">Reference proteome</keyword>
<feature type="domain" description="RNA polymerase sigma factor 70 region 4 type 2" evidence="6">
    <location>
        <begin position="110"/>
        <end position="157"/>
    </location>
</feature>
<comment type="caution">
    <text evidence="7">The sequence shown here is derived from an EMBL/GenBank/DDBJ whole genome shotgun (WGS) entry which is preliminary data.</text>
</comment>
<comment type="similarity">
    <text evidence="1">Belongs to the sigma-70 factor family. ECF subfamily.</text>
</comment>
<dbReference type="Pfam" id="PF08281">
    <property type="entry name" value="Sigma70_r4_2"/>
    <property type="match status" value="1"/>
</dbReference>
<reference evidence="7 8" key="1">
    <citation type="journal article" date="2018" name="Arch. Microbiol.">
        <title>New insights into the metabolic potential of the phototrophic purple bacterium Rhodopila globiformis DSM 161(T) from its draft genome sequence and evidence for a vanadium-dependent nitrogenase.</title>
        <authorList>
            <person name="Imhoff J.F."/>
            <person name="Rahn T."/>
            <person name="Kunzel S."/>
            <person name="Neulinger S.C."/>
        </authorList>
    </citation>
    <scope>NUCLEOTIDE SEQUENCE [LARGE SCALE GENOMIC DNA]</scope>
    <source>
        <strain evidence="7 8">DSM 16996</strain>
    </source>
</reference>
<dbReference type="GO" id="GO:0016987">
    <property type="term" value="F:sigma factor activity"/>
    <property type="evidence" value="ECO:0007669"/>
    <property type="project" value="UniProtKB-KW"/>
</dbReference>
<dbReference type="SUPFAM" id="SSF88946">
    <property type="entry name" value="Sigma2 domain of RNA polymerase sigma factors"/>
    <property type="match status" value="1"/>
</dbReference>
<evidence type="ECO:0000259" key="6">
    <source>
        <dbReference type="Pfam" id="PF08281"/>
    </source>
</evidence>